<comment type="caution">
    <text evidence="2">The sequence shown here is derived from an EMBL/GenBank/DDBJ whole genome shotgun (WGS) entry which is preliminary data.</text>
</comment>
<feature type="transmembrane region" description="Helical" evidence="1">
    <location>
        <begin position="7"/>
        <end position="27"/>
    </location>
</feature>
<organism evidence="2 3">
    <name type="scientific">Bacillus mycoides</name>
    <dbReference type="NCBI Taxonomy" id="1405"/>
    <lineage>
        <taxon>Bacteria</taxon>
        <taxon>Bacillati</taxon>
        <taxon>Bacillota</taxon>
        <taxon>Bacilli</taxon>
        <taxon>Bacillales</taxon>
        <taxon>Bacillaceae</taxon>
        <taxon>Bacillus</taxon>
        <taxon>Bacillus cereus group</taxon>
    </lineage>
</organism>
<dbReference type="AlphaFoldDB" id="A0A4U3A205"/>
<keyword evidence="1" id="KW-0812">Transmembrane</keyword>
<proteinExistence type="predicted"/>
<reference evidence="2 3" key="1">
    <citation type="journal article" date="2019" name="Environ. Microbiol.">
        <title>An active ?-lactamase is a part of an orchestrated cell wall stress resistance network of Bacillus subtilis and related rhizosphere species.</title>
        <authorList>
            <person name="Bucher T."/>
            <person name="Keren-Paz A."/>
            <person name="Hausser J."/>
            <person name="Olender T."/>
            <person name="Cytryn E."/>
            <person name="Kolodkin-Gal I."/>
        </authorList>
    </citation>
    <scope>NUCLEOTIDE SEQUENCE [LARGE SCALE GENOMIC DNA]</scope>
    <source>
        <strain evidence="2 3">I186</strain>
    </source>
</reference>
<sequence length="105" mass="12042">MIFNNRLMIPSALLLLVCHMIILYFRIFDWKKITTPYGLFIWIGSTICGCLLYYHFKNQKSNRKILIGSSLLLIVSSSFMIFLGVVTGLSILSLALCLNYIVFII</sequence>
<dbReference type="EMBL" id="SZOD01000839">
    <property type="protein sequence ID" value="TKI80741.1"/>
    <property type="molecule type" value="Genomic_DNA"/>
</dbReference>
<keyword evidence="1" id="KW-1133">Transmembrane helix</keyword>
<evidence type="ECO:0000313" key="3">
    <source>
        <dbReference type="Proteomes" id="UP000305524"/>
    </source>
</evidence>
<feature type="transmembrane region" description="Helical" evidence="1">
    <location>
        <begin position="39"/>
        <end position="56"/>
    </location>
</feature>
<dbReference type="Proteomes" id="UP000305524">
    <property type="component" value="Unassembled WGS sequence"/>
</dbReference>
<keyword evidence="1" id="KW-0472">Membrane</keyword>
<evidence type="ECO:0000256" key="1">
    <source>
        <dbReference type="SAM" id="Phobius"/>
    </source>
</evidence>
<name>A0A4U3A205_BACMY</name>
<evidence type="ECO:0000313" key="2">
    <source>
        <dbReference type="EMBL" id="TKI80741.1"/>
    </source>
</evidence>
<gene>
    <name evidence="2" type="ORF">FC701_27440</name>
</gene>
<accession>A0A4U3A205</accession>
<protein>
    <submittedName>
        <fullName evidence="2">Uncharacterized protein</fullName>
    </submittedName>
</protein>
<feature type="transmembrane region" description="Helical" evidence="1">
    <location>
        <begin position="68"/>
        <end position="101"/>
    </location>
</feature>